<dbReference type="InterPro" id="IPR001509">
    <property type="entry name" value="Epimerase_deHydtase"/>
</dbReference>
<dbReference type="GO" id="GO:0016853">
    <property type="term" value="F:isomerase activity"/>
    <property type="evidence" value="ECO:0007669"/>
    <property type="project" value="UniProtKB-KW"/>
</dbReference>
<feature type="domain" description="NAD-dependent epimerase/dehydratase" evidence="4">
    <location>
        <begin position="51"/>
        <end position="168"/>
    </location>
</feature>
<evidence type="ECO:0000256" key="3">
    <source>
        <dbReference type="ARBA" id="ARBA00023235"/>
    </source>
</evidence>
<name>K7M5D5_SOYBN</name>
<comment type="similarity">
    <text evidence="1">Belongs to the NAD(P)-dependent epimerase/dehydratase family.</text>
</comment>
<dbReference type="Pfam" id="PF01370">
    <property type="entry name" value="Epimerase"/>
    <property type="match status" value="1"/>
</dbReference>
<evidence type="ECO:0000313" key="7">
    <source>
        <dbReference type="Proteomes" id="UP000008827"/>
    </source>
</evidence>
<dbReference type="EMBL" id="CM000847">
    <property type="protein sequence ID" value="KRH15145.1"/>
    <property type="molecule type" value="Genomic_DNA"/>
</dbReference>
<keyword evidence="2" id="KW-0520">NAD</keyword>
<organism evidence="5">
    <name type="scientific">Glycine max</name>
    <name type="common">Soybean</name>
    <name type="synonym">Glycine hispida</name>
    <dbReference type="NCBI Taxonomy" id="3847"/>
    <lineage>
        <taxon>Eukaryota</taxon>
        <taxon>Viridiplantae</taxon>
        <taxon>Streptophyta</taxon>
        <taxon>Embryophyta</taxon>
        <taxon>Tracheophyta</taxon>
        <taxon>Spermatophyta</taxon>
        <taxon>Magnoliopsida</taxon>
        <taxon>eudicotyledons</taxon>
        <taxon>Gunneridae</taxon>
        <taxon>Pentapetalae</taxon>
        <taxon>rosids</taxon>
        <taxon>fabids</taxon>
        <taxon>Fabales</taxon>
        <taxon>Fabaceae</taxon>
        <taxon>Papilionoideae</taxon>
        <taxon>50 kb inversion clade</taxon>
        <taxon>NPAAA clade</taxon>
        <taxon>indigoferoid/millettioid clade</taxon>
        <taxon>Phaseoleae</taxon>
        <taxon>Glycine</taxon>
        <taxon>Glycine subgen. Soja</taxon>
    </lineage>
</organism>
<dbReference type="EnsemblPlants" id="KRH15145">
    <property type="protein sequence ID" value="KRH15145"/>
    <property type="gene ID" value="GLYMA_14G071200"/>
</dbReference>
<proteinExistence type="inferred from homology"/>
<gene>
    <name evidence="6" type="primary">LOC100796605</name>
    <name evidence="5" type="ORF">GLYMA_14G071200</name>
</gene>
<protein>
    <recommendedName>
        <fullName evidence="4">NAD-dependent epimerase/dehydratase domain-containing protein</fullName>
    </recommendedName>
</protein>
<dbReference type="Proteomes" id="UP000008827">
    <property type="component" value="Chromosome 14"/>
</dbReference>
<reference evidence="6" key="2">
    <citation type="submission" date="2018-02" db="UniProtKB">
        <authorList>
            <consortium name="EnsemblPlants"/>
        </authorList>
    </citation>
    <scope>IDENTIFICATION</scope>
    <source>
        <strain evidence="6">Williams 82</strain>
    </source>
</reference>
<evidence type="ECO:0000256" key="2">
    <source>
        <dbReference type="ARBA" id="ARBA00023027"/>
    </source>
</evidence>
<dbReference type="AlphaFoldDB" id="K7M5D5"/>
<dbReference type="ExpressionAtlas" id="K7M5D5">
    <property type="expression patterns" value="baseline and differential"/>
</dbReference>
<keyword evidence="3" id="KW-0413">Isomerase</keyword>
<dbReference type="SUPFAM" id="SSF51735">
    <property type="entry name" value="NAD(P)-binding Rossmann-fold domains"/>
    <property type="match status" value="1"/>
</dbReference>
<dbReference type="Gramene" id="KRH15145">
    <property type="protein sequence ID" value="KRH15145"/>
    <property type="gene ID" value="GLYMA_14G071200"/>
</dbReference>
<dbReference type="HOGENOM" id="CLU_1177172_0_0_1"/>
<keyword evidence="7" id="KW-1185">Reference proteome</keyword>
<dbReference type="InterPro" id="IPR036291">
    <property type="entry name" value="NAD(P)-bd_dom_sf"/>
</dbReference>
<sequence>MGRVWDLHSPCEEEAAPGHGVSCSPFRCKPPRTLRHEELLRSSMIDGDLRWLCYLSSTSVYGDCDGELVDEDYPTNPKSESAKLRLASEEGWSNLAHNLGISLLLFRLGGIYGPGRSAVDTIIKQKPMSEGQKRRKNRKYTSRIHVDDICQALMATVLAPPPREVYNIVDDDPAPREEVFEYATRLVEKKWPGLKLQSVEQRQKEWSNVKNPRGEKRLCNARMKRELGVQLLTNQD</sequence>
<accession>K7M5D5</accession>
<evidence type="ECO:0000313" key="6">
    <source>
        <dbReference type="EnsemblPlants" id="KRH15145"/>
    </source>
</evidence>
<dbReference type="PANTHER" id="PTHR43574">
    <property type="entry name" value="EPIMERASE-RELATED"/>
    <property type="match status" value="1"/>
</dbReference>
<evidence type="ECO:0000259" key="4">
    <source>
        <dbReference type="Pfam" id="PF01370"/>
    </source>
</evidence>
<evidence type="ECO:0000313" key="5">
    <source>
        <dbReference type="EMBL" id="KRH15145.1"/>
    </source>
</evidence>
<evidence type="ECO:0000256" key="1">
    <source>
        <dbReference type="ARBA" id="ARBA00007637"/>
    </source>
</evidence>
<reference evidence="5" key="3">
    <citation type="submission" date="2018-07" db="EMBL/GenBank/DDBJ databases">
        <title>WGS assembly of Glycine max.</title>
        <authorList>
            <person name="Schmutz J."/>
            <person name="Cannon S."/>
            <person name="Schlueter J."/>
            <person name="Ma J."/>
            <person name="Mitros T."/>
            <person name="Nelson W."/>
            <person name="Hyten D."/>
            <person name="Song Q."/>
            <person name="Thelen J."/>
            <person name="Cheng J."/>
            <person name="Xu D."/>
            <person name="Hellsten U."/>
            <person name="May G."/>
            <person name="Yu Y."/>
            <person name="Sakurai T."/>
            <person name="Umezawa T."/>
            <person name="Bhattacharyya M."/>
            <person name="Sandhu D."/>
            <person name="Valliyodan B."/>
            <person name="Lindquist E."/>
            <person name="Peto M."/>
            <person name="Grant D."/>
            <person name="Shu S."/>
            <person name="Goodstein D."/>
            <person name="Barry K."/>
            <person name="Futrell-Griggs M."/>
            <person name="Abernathy B."/>
            <person name="Du J."/>
            <person name="Tian Z."/>
            <person name="Zhu L."/>
            <person name="Gill N."/>
            <person name="Joshi T."/>
            <person name="Libault M."/>
            <person name="Sethuraman A."/>
            <person name="Zhang X."/>
            <person name="Shinozaki K."/>
            <person name="Nguyen H."/>
            <person name="Wing R."/>
            <person name="Cregan P."/>
            <person name="Specht J."/>
            <person name="Grimwood J."/>
            <person name="Rokhsar D."/>
            <person name="Stacey G."/>
            <person name="Shoemaker R."/>
            <person name="Jackson S."/>
        </authorList>
    </citation>
    <scope>NUCLEOTIDE SEQUENCE</scope>
    <source>
        <tissue evidence="5">Callus</tissue>
    </source>
</reference>
<dbReference type="Gene3D" id="3.40.50.720">
    <property type="entry name" value="NAD(P)-binding Rossmann-like Domain"/>
    <property type="match status" value="1"/>
</dbReference>
<reference evidence="5 6" key="1">
    <citation type="journal article" date="2010" name="Nature">
        <title>Genome sequence of the palaeopolyploid soybean.</title>
        <authorList>
            <person name="Schmutz J."/>
            <person name="Cannon S.B."/>
            <person name="Schlueter J."/>
            <person name="Ma J."/>
            <person name="Mitros T."/>
            <person name="Nelson W."/>
            <person name="Hyten D.L."/>
            <person name="Song Q."/>
            <person name="Thelen J.J."/>
            <person name="Cheng J."/>
            <person name="Xu D."/>
            <person name="Hellsten U."/>
            <person name="May G.D."/>
            <person name="Yu Y."/>
            <person name="Sakurai T."/>
            <person name="Umezawa T."/>
            <person name="Bhattacharyya M.K."/>
            <person name="Sandhu D."/>
            <person name="Valliyodan B."/>
            <person name="Lindquist E."/>
            <person name="Peto M."/>
            <person name="Grant D."/>
            <person name="Shu S."/>
            <person name="Goodstein D."/>
            <person name="Barry K."/>
            <person name="Futrell-Griggs M."/>
            <person name="Abernathy B."/>
            <person name="Du J."/>
            <person name="Tian Z."/>
            <person name="Zhu L."/>
            <person name="Gill N."/>
            <person name="Joshi T."/>
            <person name="Libault M."/>
            <person name="Sethuraman A."/>
            <person name="Zhang X.-C."/>
            <person name="Shinozaki K."/>
            <person name="Nguyen H.T."/>
            <person name="Wing R.A."/>
            <person name="Cregan P."/>
            <person name="Specht J."/>
            <person name="Grimwood J."/>
            <person name="Rokhsar D."/>
            <person name="Stacey G."/>
            <person name="Shoemaker R.C."/>
            <person name="Jackson S.A."/>
        </authorList>
    </citation>
    <scope>NUCLEOTIDE SEQUENCE</scope>
    <source>
        <strain evidence="6">cv. Williams 82</strain>
        <tissue evidence="5">Callus</tissue>
    </source>
</reference>